<dbReference type="Pfam" id="PF00084">
    <property type="entry name" value="Sushi"/>
    <property type="match status" value="5"/>
</dbReference>
<accession>A0A7L2LCF8</accession>
<dbReference type="SUPFAM" id="SSF57535">
    <property type="entry name" value="Complement control module/SCR domain"/>
    <property type="match status" value="5"/>
</dbReference>
<evidence type="ECO:0000256" key="2">
    <source>
        <dbReference type="ARBA" id="ARBA00022729"/>
    </source>
</evidence>
<evidence type="ECO:0000256" key="1">
    <source>
        <dbReference type="ARBA" id="ARBA00022659"/>
    </source>
</evidence>
<name>A0A7L2LCF8_9SYLV</name>
<feature type="non-terminal residue" evidence="9">
    <location>
        <position position="1"/>
    </location>
</feature>
<protein>
    <submittedName>
        <fullName evidence="9">C4BPA protein</fullName>
    </submittedName>
</protein>
<dbReference type="Gene3D" id="2.10.70.10">
    <property type="entry name" value="Complement Module, domain 1"/>
    <property type="match status" value="5"/>
</dbReference>
<keyword evidence="4 6" id="KW-1015">Disulfide bond</keyword>
<feature type="non-terminal residue" evidence="9">
    <location>
        <position position="340"/>
    </location>
</feature>
<feature type="signal peptide" evidence="7">
    <location>
        <begin position="1"/>
        <end position="21"/>
    </location>
</feature>
<comment type="caution">
    <text evidence="6">Lacks conserved residue(s) required for the propagation of feature annotation.</text>
</comment>
<keyword evidence="2 7" id="KW-0732">Signal</keyword>
<evidence type="ECO:0000256" key="3">
    <source>
        <dbReference type="ARBA" id="ARBA00022737"/>
    </source>
</evidence>
<dbReference type="CDD" id="cd00033">
    <property type="entry name" value="CCP"/>
    <property type="match status" value="5"/>
</dbReference>
<dbReference type="InterPro" id="IPR051277">
    <property type="entry name" value="SEZ6_CSMD_C4BPB_Regulators"/>
</dbReference>
<dbReference type="EMBL" id="VWYN01002735">
    <property type="protein sequence ID" value="NXR45024.1"/>
    <property type="molecule type" value="Genomic_DNA"/>
</dbReference>
<feature type="chain" id="PRO_5029915380" evidence="7">
    <location>
        <begin position="22"/>
        <end position="340"/>
    </location>
</feature>
<dbReference type="PROSITE" id="PS50923">
    <property type="entry name" value="SUSHI"/>
    <property type="match status" value="5"/>
</dbReference>
<dbReference type="InterPro" id="IPR035976">
    <property type="entry name" value="Sushi/SCR/CCP_sf"/>
</dbReference>
<organism evidence="9 10">
    <name type="scientific">Hippolais icterina</name>
    <name type="common">icterine warbler</name>
    <dbReference type="NCBI Taxonomy" id="68497"/>
    <lineage>
        <taxon>Eukaryota</taxon>
        <taxon>Metazoa</taxon>
        <taxon>Chordata</taxon>
        <taxon>Craniata</taxon>
        <taxon>Vertebrata</taxon>
        <taxon>Euteleostomi</taxon>
        <taxon>Archelosauria</taxon>
        <taxon>Archosauria</taxon>
        <taxon>Dinosauria</taxon>
        <taxon>Saurischia</taxon>
        <taxon>Theropoda</taxon>
        <taxon>Coelurosauria</taxon>
        <taxon>Aves</taxon>
        <taxon>Neognathae</taxon>
        <taxon>Neoaves</taxon>
        <taxon>Telluraves</taxon>
        <taxon>Australaves</taxon>
        <taxon>Passeriformes</taxon>
        <taxon>Sylvioidea</taxon>
        <taxon>Sylviidae</taxon>
        <taxon>Acrocephalinae</taxon>
        <taxon>Hippolais</taxon>
    </lineage>
</organism>
<dbReference type="PANTHER" id="PTHR45656">
    <property type="entry name" value="PROTEIN CBR-CLEC-78"/>
    <property type="match status" value="1"/>
</dbReference>
<keyword evidence="3" id="KW-0677">Repeat</keyword>
<evidence type="ECO:0000313" key="10">
    <source>
        <dbReference type="Proteomes" id="UP000527178"/>
    </source>
</evidence>
<evidence type="ECO:0000256" key="5">
    <source>
        <dbReference type="ARBA" id="ARBA00023180"/>
    </source>
</evidence>
<evidence type="ECO:0000259" key="8">
    <source>
        <dbReference type="PROSITE" id="PS50923"/>
    </source>
</evidence>
<feature type="domain" description="Sushi" evidence="8">
    <location>
        <begin position="217"/>
        <end position="276"/>
    </location>
</feature>
<feature type="domain" description="Sushi" evidence="8">
    <location>
        <begin position="93"/>
        <end position="153"/>
    </location>
</feature>
<feature type="domain" description="Sushi" evidence="8">
    <location>
        <begin position="28"/>
        <end position="92"/>
    </location>
</feature>
<dbReference type="AlphaFoldDB" id="A0A7L2LCF8"/>
<evidence type="ECO:0000313" key="9">
    <source>
        <dbReference type="EMBL" id="NXR45024.1"/>
    </source>
</evidence>
<keyword evidence="10" id="KW-1185">Reference proteome</keyword>
<dbReference type="FunFam" id="2.10.70.10:FF:000055">
    <property type="entry name" value="Complement decay-accelerating factor, GPI-anchored"/>
    <property type="match status" value="1"/>
</dbReference>
<proteinExistence type="predicted"/>
<evidence type="ECO:0000256" key="6">
    <source>
        <dbReference type="PROSITE-ProRule" id="PRU00302"/>
    </source>
</evidence>
<evidence type="ECO:0000256" key="7">
    <source>
        <dbReference type="SAM" id="SignalP"/>
    </source>
</evidence>
<evidence type="ECO:0000256" key="4">
    <source>
        <dbReference type="ARBA" id="ARBA00023157"/>
    </source>
</evidence>
<keyword evidence="1 6" id="KW-0768">Sushi</keyword>
<sequence>ILSPVLLHLGVFLFLWLRCCAVFPSSPGSCPKPDRLPYAVLQEPFLSMEDFPPETEVTFTCRPGYMRVPGMSLTWKCGADLQWSPKGEFCKGRKCPYPGDLENGNFDAPDFTFGSTVTYFCNEGYRIRGSAERTCNIKGAGVDWSGTLPYCERIPCEPPPKIDNGSYEERESYVYQTSVTYRCQGSFSLIGPDTIYCTSDADSNGVWSGPPPECRVVKCDNPTVKNGRKTSGFGDSYTYKNSVVFECNQGYFMIGADVITCEENSAWVPPVPTCEKITTDLCPAPKIHHGVLVPAKPAYQTGESVQVRCNAGCSFPDGSAEMTATCQEQSSWSPIQQCTC</sequence>
<feature type="domain" description="Sushi" evidence="8">
    <location>
        <begin position="154"/>
        <end position="216"/>
    </location>
</feature>
<dbReference type="Proteomes" id="UP000527178">
    <property type="component" value="Unassembled WGS sequence"/>
</dbReference>
<reference evidence="9 10" key="1">
    <citation type="submission" date="2019-09" db="EMBL/GenBank/DDBJ databases">
        <title>Bird 10,000 Genomes (B10K) Project - Family phase.</title>
        <authorList>
            <person name="Zhang G."/>
        </authorList>
    </citation>
    <scope>NUCLEOTIDE SEQUENCE [LARGE SCALE GENOMIC DNA]</scope>
    <source>
        <strain evidence="9">B10K-DU-002-18</strain>
        <tissue evidence="9">Muscle</tissue>
    </source>
</reference>
<dbReference type="SMART" id="SM00032">
    <property type="entry name" value="CCP"/>
    <property type="match status" value="5"/>
</dbReference>
<keyword evidence="5" id="KW-0325">Glycoprotein</keyword>
<gene>
    <name evidence="9" type="primary">C4bpa</name>
    <name evidence="9" type="ORF">HIPICT_R14784</name>
</gene>
<dbReference type="FunFam" id="2.10.70.10:FF:000014">
    <property type="entry name" value="Membrane cofactor protein"/>
    <property type="match status" value="1"/>
</dbReference>
<dbReference type="PANTHER" id="PTHR45656:SF15">
    <property type="entry name" value="SUSHI DOMAIN-CONTAINING PROTEIN"/>
    <property type="match status" value="1"/>
</dbReference>
<comment type="caution">
    <text evidence="9">The sequence shown here is derived from an EMBL/GenBank/DDBJ whole genome shotgun (WGS) entry which is preliminary data.</text>
</comment>
<dbReference type="InterPro" id="IPR000436">
    <property type="entry name" value="Sushi_SCR_CCP_dom"/>
</dbReference>
<feature type="disulfide bond" evidence="6">
    <location>
        <begin position="247"/>
        <end position="274"/>
    </location>
</feature>
<feature type="domain" description="Sushi" evidence="8">
    <location>
        <begin position="280"/>
        <end position="340"/>
    </location>
</feature>